<dbReference type="EMBL" id="CAJNRD030001122">
    <property type="protein sequence ID" value="CAG5101308.1"/>
    <property type="molecule type" value="Genomic_DNA"/>
</dbReference>
<sequence>MSQGIEGNYGVWSVGVATSGLSSLVEDSLSLDLASGTQRPLSMHLRMWYLASSSGIAAIVCCSRDFNRVQTTWSKPRFFLFLFSLFESLSDFFLSSFSDSLFEGLEFVVERLFVLHIGYLNPTKEGTNTSARIHVQLFG</sequence>
<protein>
    <submittedName>
        <fullName evidence="1">Uncharacterized protein</fullName>
    </submittedName>
</protein>
<evidence type="ECO:0000313" key="2">
    <source>
        <dbReference type="Proteomes" id="UP000786811"/>
    </source>
</evidence>
<dbReference type="Proteomes" id="UP000786811">
    <property type="component" value="Unassembled WGS sequence"/>
</dbReference>
<reference evidence="1" key="1">
    <citation type="submission" date="2021-04" db="EMBL/GenBank/DDBJ databases">
        <authorList>
            <person name="Chebbi M.A.C M."/>
        </authorList>
    </citation>
    <scope>NUCLEOTIDE SEQUENCE</scope>
</reference>
<dbReference type="AlphaFoldDB" id="A0A8J2HKK8"/>
<comment type="caution">
    <text evidence="1">The sequence shown here is derived from an EMBL/GenBank/DDBJ whole genome shotgun (WGS) entry which is preliminary data.</text>
</comment>
<name>A0A8J2HKK8_COTCN</name>
<accession>A0A8J2HKK8</accession>
<feature type="non-terminal residue" evidence="1">
    <location>
        <position position="1"/>
    </location>
</feature>
<evidence type="ECO:0000313" key="1">
    <source>
        <dbReference type="EMBL" id="CAG5101308.1"/>
    </source>
</evidence>
<organism evidence="1 2">
    <name type="scientific">Cotesia congregata</name>
    <name type="common">Parasitoid wasp</name>
    <name type="synonym">Apanteles congregatus</name>
    <dbReference type="NCBI Taxonomy" id="51543"/>
    <lineage>
        <taxon>Eukaryota</taxon>
        <taxon>Metazoa</taxon>
        <taxon>Ecdysozoa</taxon>
        <taxon>Arthropoda</taxon>
        <taxon>Hexapoda</taxon>
        <taxon>Insecta</taxon>
        <taxon>Pterygota</taxon>
        <taxon>Neoptera</taxon>
        <taxon>Endopterygota</taxon>
        <taxon>Hymenoptera</taxon>
        <taxon>Apocrita</taxon>
        <taxon>Ichneumonoidea</taxon>
        <taxon>Braconidae</taxon>
        <taxon>Microgastrinae</taxon>
        <taxon>Cotesia</taxon>
    </lineage>
</organism>
<proteinExistence type="predicted"/>
<gene>
    <name evidence="1" type="ORF">HICCMSTLAB_LOCUS10381</name>
</gene>
<keyword evidence="2" id="KW-1185">Reference proteome</keyword>